<dbReference type="Proteomes" id="UP000031599">
    <property type="component" value="Unassembled WGS sequence"/>
</dbReference>
<proteinExistence type="predicted"/>
<protein>
    <submittedName>
        <fullName evidence="1">Uncharacterized protein</fullName>
    </submittedName>
</protein>
<name>A0A0C2A3D2_9BACT</name>
<comment type="caution">
    <text evidence="1">The sequence shown here is derived from an EMBL/GenBank/DDBJ whole genome shotgun (WGS) entry which is preliminary data.</text>
</comment>
<gene>
    <name evidence="1" type="ORF">DB30_02511</name>
</gene>
<organism evidence="1 2">
    <name type="scientific">Enhygromyxa salina</name>
    <dbReference type="NCBI Taxonomy" id="215803"/>
    <lineage>
        <taxon>Bacteria</taxon>
        <taxon>Pseudomonadati</taxon>
        <taxon>Myxococcota</taxon>
        <taxon>Polyangia</taxon>
        <taxon>Nannocystales</taxon>
        <taxon>Nannocystaceae</taxon>
        <taxon>Enhygromyxa</taxon>
    </lineage>
</organism>
<evidence type="ECO:0000313" key="2">
    <source>
        <dbReference type="Proteomes" id="UP000031599"/>
    </source>
</evidence>
<dbReference type="EMBL" id="JMCC02000018">
    <property type="protein sequence ID" value="KIG17888.1"/>
    <property type="molecule type" value="Genomic_DNA"/>
</dbReference>
<sequence length="156" mass="16303">MSLAVQFNIHDLNALDGVTELPAPTEGGTVTKSVNTQGVVVIDAAVSELFGAFDPGSLLGARSGDFVLQTMQISSTGTFSSGTVNVAIVGPQPPDAEGAPYRFVFHTLTGPDDLFEGGKIIPAGYKLSFMSDAVGPHVVRLTLWPVARLEQISALM</sequence>
<dbReference type="AlphaFoldDB" id="A0A0C2A3D2"/>
<evidence type="ECO:0000313" key="1">
    <source>
        <dbReference type="EMBL" id="KIG17888.1"/>
    </source>
</evidence>
<dbReference type="RefSeq" id="WP_052547798.1">
    <property type="nucleotide sequence ID" value="NZ_JMCC02000018.1"/>
</dbReference>
<reference evidence="1 2" key="1">
    <citation type="submission" date="2014-12" db="EMBL/GenBank/DDBJ databases">
        <title>Genome assembly of Enhygromyxa salina DSM 15201.</title>
        <authorList>
            <person name="Sharma G."/>
            <person name="Subramanian S."/>
        </authorList>
    </citation>
    <scope>NUCLEOTIDE SEQUENCE [LARGE SCALE GENOMIC DNA]</scope>
    <source>
        <strain evidence="1 2">DSM 15201</strain>
    </source>
</reference>
<accession>A0A0C2A3D2</accession>